<feature type="transmembrane region" description="Helical" evidence="7">
    <location>
        <begin position="87"/>
        <end position="109"/>
    </location>
</feature>
<evidence type="ECO:0000256" key="3">
    <source>
        <dbReference type="ARBA" id="ARBA00022475"/>
    </source>
</evidence>
<keyword evidence="6 7" id="KW-0472">Membrane</keyword>
<dbReference type="GO" id="GO:0005886">
    <property type="term" value="C:plasma membrane"/>
    <property type="evidence" value="ECO:0007669"/>
    <property type="project" value="UniProtKB-SubCell"/>
</dbReference>
<proteinExistence type="inferred from homology"/>
<keyword evidence="5 7" id="KW-1133">Transmembrane helix</keyword>
<dbReference type="PANTHER" id="PTHR33884:SF3">
    <property type="entry name" value="UPF0410 PROTEIN YMGE"/>
    <property type="match status" value="1"/>
</dbReference>
<dbReference type="InterPro" id="IPR007341">
    <property type="entry name" value="Transgly_assoc"/>
</dbReference>
<dbReference type="RefSeq" id="WP_020039893.1">
    <property type="nucleotide sequence ID" value="NZ_KE557273.1"/>
</dbReference>
<keyword evidence="8" id="KW-0732">Signal</keyword>
<dbReference type="PANTHER" id="PTHR33884">
    <property type="entry name" value="UPF0410 PROTEIN YMGE"/>
    <property type="match status" value="1"/>
</dbReference>
<feature type="signal peptide" evidence="8">
    <location>
        <begin position="1"/>
        <end position="19"/>
    </location>
</feature>
<accession>S9QV93</accession>
<evidence type="ECO:0000256" key="1">
    <source>
        <dbReference type="ARBA" id="ARBA00004651"/>
    </source>
</evidence>
<dbReference type="STRING" id="1123237.Salmuc_02705"/>
<dbReference type="HOGENOM" id="CLU_160040_0_1_5"/>
<feature type="transmembrane region" description="Helical" evidence="7">
    <location>
        <begin position="29"/>
        <end position="51"/>
    </location>
</feature>
<dbReference type="AlphaFoldDB" id="S9QV93"/>
<evidence type="ECO:0000256" key="5">
    <source>
        <dbReference type="ARBA" id="ARBA00022989"/>
    </source>
</evidence>
<protein>
    <submittedName>
        <fullName evidence="9">Transglycosylase-associated protein</fullName>
    </submittedName>
</protein>
<dbReference type="OrthoDB" id="7876852at2"/>
<sequence length="116" mass="11283">MRHLSFAGLAVLAATPVLAQEAGGGEVAGAVLGGVIGLLLTIVIGAVVGWLASLIVTGSGSGFWGDVLFGIGGSILAGYVLPLLGISFGGALGSFIAALVGAIALILIVRMIRKAA</sequence>
<evidence type="ECO:0000256" key="4">
    <source>
        <dbReference type="ARBA" id="ARBA00022692"/>
    </source>
</evidence>
<evidence type="ECO:0000313" key="9">
    <source>
        <dbReference type="EMBL" id="EPX85326.1"/>
    </source>
</evidence>
<keyword evidence="3" id="KW-1003">Cell membrane</keyword>
<evidence type="ECO:0000256" key="7">
    <source>
        <dbReference type="SAM" id="Phobius"/>
    </source>
</evidence>
<dbReference type="Proteomes" id="UP000015347">
    <property type="component" value="Unassembled WGS sequence"/>
</dbReference>
<comment type="similarity">
    <text evidence="2">Belongs to the UPF0410 family.</text>
</comment>
<evidence type="ECO:0000313" key="10">
    <source>
        <dbReference type="Proteomes" id="UP000015347"/>
    </source>
</evidence>
<feature type="transmembrane region" description="Helical" evidence="7">
    <location>
        <begin position="63"/>
        <end position="81"/>
    </location>
</feature>
<reference evidence="10" key="1">
    <citation type="journal article" date="2014" name="Stand. Genomic Sci.">
        <title>Genome sequence of the exopolysaccharide-producing Salipiger mucosus type strain (DSM 16094(T)), a moderately halophilic member of the Roseobacter clade.</title>
        <authorList>
            <person name="Riedel T."/>
            <person name="Spring S."/>
            <person name="Fiebig A."/>
            <person name="Petersen J."/>
            <person name="Kyrpides N.C."/>
            <person name="Goker M."/>
            <person name="Klenk H.P."/>
        </authorList>
    </citation>
    <scope>NUCLEOTIDE SEQUENCE [LARGE SCALE GENOMIC DNA]</scope>
    <source>
        <strain evidence="10">DSM 16094</strain>
    </source>
</reference>
<gene>
    <name evidence="9" type="ORF">Salmuc_02705</name>
</gene>
<name>S9QV93_9RHOB</name>
<feature type="chain" id="PRO_5004555541" evidence="8">
    <location>
        <begin position="20"/>
        <end position="116"/>
    </location>
</feature>
<dbReference type="Pfam" id="PF04226">
    <property type="entry name" value="Transgly_assoc"/>
    <property type="match status" value="1"/>
</dbReference>
<comment type="subcellular location">
    <subcellularLocation>
        <location evidence="1">Cell membrane</location>
        <topology evidence="1">Multi-pass membrane protein</topology>
    </subcellularLocation>
</comment>
<evidence type="ECO:0000256" key="6">
    <source>
        <dbReference type="ARBA" id="ARBA00023136"/>
    </source>
</evidence>
<comment type="caution">
    <text evidence="9">The sequence shown here is derived from an EMBL/GenBank/DDBJ whole genome shotgun (WGS) entry which is preliminary data.</text>
</comment>
<dbReference type="EMBL" id="APVH01000009">
    <property type="protein sequence ID" value="EPX85326.1"/>
    <property type="molecule type" value="Genomic_DNA"/>
</dbReference>
<evidence type="ECO:0000256" key="8">
    <source>
        <dbReference type="SAM" id="SignalP"/>
    </source>
</evidence>
<keyword evidence="4 7" id="KW-0812">Transmembrane</keyword>
<dbReference type="eggNOG" id="COG2261">
    <property type="taxonomic scope" value="Bacteria"/>
</dbReference>
<organism evidence="9 10">
    <name type="scientific">Salipiger mucosus DSM 16094</name>
    <dbReference type="NCBI Taxonomy" id="1123237"/>
    <lineage>
        <taxon>Bacteria</taxon>
        <taxon>Pseudomonadati</taxon>
        <taxon>Pseudomonadota</taxon>
        <taxon>Alphaproteobacteria</taxon>
        <taxon>Rhodobacterales</taxon>
        <taxon>Roseobacteraceae</taxon>
        <taxon>Salipiger</taxon>
    </lineage>
</organism>
<evidence type="ECO:0000256" key="2">
    <source>
        <dbReference type="ARBA" id="ARBA00011006"/>
    </source>
</evidence>
<keyword evidence="10" id="KW-1185">Reference proteome</keyword>